<dbReference type="OrthoDB" id="1729475at2759"/>
<proteinExistence type="predicted"/>
<dbReference type="InterPro" id="IPR004242">
    <property type="entry name" value="Transposase_21"/>
</dbReference>
<dbReference type="Pfam" id="PF02992">
    <property type="entry name" value="Transposase_21"/>
    <property type="match status" value="1"/>
</dbReference>
<name>A0A371I1W1_MUCPR</name>
<dbReference type="Proteomes" id="UP000257109">
    <property type="component" value="Unassembled WGS sequence"/>
</dbReference>
<feature type="non-terminal residue" evidence="1">
    <location>
        <position position="124"/>
    </location>
</feature>
<keyword evidence="2" id="KW-1185">Reference proteome</keyword>
<sequence length="124" mass="14587">PHNPKGKIDVFLQPLIDELQQLWNDGVITYDASKKQNFRLRAALMWTINDFPAYGMLSGWSTAGKFACPVCMKKSKAFTLKHGKKMSWFDCHRQFLPHNHAFRRNKDAFYKNRIELRKMNLLLD</sequence>
<reference evidence="1" key="1">
    <citation type="submission" date="2018-05" db="EMBL/GenBank/DDBJ databases">
        <title>Draft genome of Mucuna pruriens seed.</title>
        <authorList>
            <person name="Nnadi N.E."/>
            <person name="Vos R."/>
            <person name="Hasami M.H."/>
            <person name="Devisetty U.K."/>
            <person name="Aguiy J.C."/>
        </authorList>
    </citation>
    <scope>NUCLEOTIDE SEQUENCE [LARGE SCALE GENOMIC DNA]</scope>
    <source>
        <strain evidence="1">JCA_2017</strain>
    </source>
</reference>
<evidence type="ECO:0008006" key="3">
    <source>
        <dbReference type="Google" id="ProtNLM"/>
    </source>
</evidence>
<evidence type="ECO:0000313" key="2">
    <source>
        <dbReference type="Proteomes" id="UP000257109"/>
    </source>
</evidence>
<protein>
    <recommendedName>
        <fullName evidence="3">Transposase-associated domain-containing protein</fullName>
    </recommendedName>
</protein>
<dbReference type="PANTHER" id="PTHR10775">
    <property type="entry name" value="OS08G0208400 PROTEIN"/>
    <property type="match status" value="1"/>
</dbReference>
<accession>A0A371I1W1</accession>
<organism evidence="1 2">
    <name type="scientific">Mucuna pruriens</name>
    <name type="common">Velvet bean</name>
    <name type="synonym">Dolichos pruriens</name>
    <dbReference type="NCBI Taxonomy" id="157652"/>
    <lineage>
        <taxon>Eukaryota</taxon>
        <taxon>Viridiplantae</taxon>
        <taxon>Streptophyta</taxon>
        <taxon>Embryophyta</taxon>
        <taxon>Tracheophyta</taxon>
        <taxon>Spermatophyta</taxon>
        <taxon>Magnoliopsida</taxon>
        <taxon>eudicotyledons</taxon>
        <taxon>Gunneridae</taxon>
        <taxon>Pentapetalae</taxon>
        <taxon>rosids</taxon>
        <taxon>fabids</taxon>
        <taxon>Fabales</taxon>
        <taxon>Fabaceae</taxon>
        <taxon>Papilionoideae</taxon>
        <taxon>50 kb inversion clade</taxon>
        <taxon>NPAAA clade</taxon>
        <taxon>indigoferoid/millettioid clade</taxon>
        <taxon>Phaseoleae</taxon>
        <taxon>Mucuna</taxon>
    </lineage>
</organism>
<dbReference type="AlphaFoldDB" id="A0A371I1W1"/>
<gene>
    <name evidence="1" type="ORF">CR513_06707</name>
</gene>
<dbReference type="EMBL" id="QJKJ01001152">
    <property type="protein sequence ID" value="RDY09001.1"/>
    <property type="molecule type" value="Genomic_DNA"/>
</dbReference>
<evidence type="ECO:0000313" key="1">
    <source>
        <dbReference type="EMBL" id="RDY09001.1"/>
    </source>
</evidence>
<dbReference type="PANTHER" id="PTHR10775:SF193">
    <property type="entry name" value="DUF4216 DOMAIN-CONTAINING PROTEIN"/>
    <property type="match status" value="1"/>
</dbReference>
<comment type="caution">
    <text evidence="1">The sequence shown here is derived from an EMBL/GenBank/DDBJ whole genome shotgun (WGS) entry which is preliminary data.</text>
</comment>
<feature type="non-terminal residue" evidence="1">
    <location>
        <position position="1"/>
    </location>
</feature>